<dbReference type="OrthoDB" id="8283038at2"/>
<evidence type="ECO:0000313" key="2">
    <source>
        <dbReference type="EMBL" id="KFE33948.1"/>
    </source>
</evidence>
<dbReference type="PATRIC" id="fig|1317124.6.peg.3184"/>
<reference evidence="3" key="1">
    <citation type="submission" date="2013-04" db="EMBL/GenBank/DDBJ databases">
        <title>Thioclava sp. 13D2W-2 Genome Sequencing.</title>
        <authorList>
            <person name="Lai Q."/>
            <person name="Li G."/>
            <person name="Shao Z."/>
        </authorList>
    </citation>
    <scope>NUCLEOTIDE SEQUENCE [LARGE SCALE GENOMIC DNA]</scope>
    <source>
        <strain evidence="3">13D2W-2</strain>
    </source>
</reference>
<proteinExistence type="predicted"/>
<dbReference type="EMBL" id="AQRC01000014">
    <property type="protein sequence ID" value="KFE33948.1"/>
    <property type="molecule type" value="Genomic_DNA"/>
</dbReference>
<dbReference type="STRING" id="1317124.DW2_15820"/>
<dbReference type="eggNOG" id="ENOG502ZA9C">
    <property type="taxonomic scope" value="Bacteria"/>
</dbReference>
<feature type="region of interest" description="Disordered" evidence="1">
    <location>
        <begin position="229"/>
        <end position="250"/>
    </location>
</feature>
<keyword evidence="3" id="KW-1185">Reference proteome</keyword>
<evidence type="ECO:0000313" key="3">
    <source>
        <dbReference type="Proteomes" id="UP000028607"/>
    </source>
</evidence>
<dbReference type="Proteomes" id="UP000028607">
    <property type="component" value="Unassembled WGS sequence"/>
</dbReference>
<dbReference type="RefSeq" id="WP_038148022.1">
    <property type="nucleotide sequence ID" value="NZ_AQRC01000014.1"/>
</dbReference>
<dbReference type="AlphaFoldDB" id="A0A085TTA1"/>
<feature type="compositionally biased region" description="Polar residues" evidence="1">
    <location>
        <begin position="701"/>
        <end position="713"/>
    </location>
</feature>
<protein>
    <submittedName>
        <fullName evidence="2">Putative type I secretion system ATPase</fullName>
    </submittedName>
</protein>
<organism evidence="2 3">
    <name type="scientific">Thioclava atlantica</name>
    <dbReference type="NCBI Taxonomy" id="1317124"/>
    <lineage>
        <taxon>Bacteria</taxon>
        <taxon>Pseudomonadati</taxon>
        <taxon>Pseudomonadota</taxon>
        <taxon>Alphaproteobacteria</taxon>
        <taxon>Rhodobacterales</taxon>
        <taxon>Paracoccaceae</taxon>
        <taxon>Thioclava</taxon>
    </lineage>
</organism>
<reference evidence="2 3" key="2">
    <citation type="journal article" date="2015" name="Antonie Van Leeuwenhoek">
        <title>Thioclava indica sp. nov., isolated from surface seawater of the Indian Ocean.</title>
        <authorList>
            <person name="Liu Y."/>
            <person name="Lai Q."/>
            <person name="Du J."/>
            <person name="Xu H."/>
            <person name="Jiang L."/>
            <person name="Shao Z."/>
        </authorList>
    </citation>
    <scope>NUCLEOTIDE SEQUENCE [LARGE SCALE GENOMIC DNA]</scope>
    <source>
        <strain evidence="2 3">13D2W-2</strain>
    </source>
</reference>
<comment type="caution">
    <text evidence="2">The sequence shown here is derived from an EMBL/GenBank/DDBJ whole genome shotgun (WGS) entry which is preliminary data.</text>
</comment>
<accession>A0A085TTA1</accession>
<feature type="region of interest" description="Disordered" evidence="1">
    <location>
        <begin position="695"/>
        <end position="714"/>
    </location>
</feature>
<sequence length="721" mass="75532">MLDRQTEIIAHFIGAFQQTTEKLAARQDYDAFRGLKLAEDEPGSILSVNVNVSSDYALDGFDPAARPYFPGDPGQPVPWLVPVDTLPRLGPETAGLRAPEFVEPPLTRFPNVPIPPDYFLTLPPPSSVIHITVQTNRLIDNDILFNRPLEISNDLYDQYGPEASAAKLVELAQVADALSVSIPPLGASAATQAEAFNETVQGLDPDAVPEGAEAYLFRTETILARTETGDAMSETASETQDAPASHPAFAGAPVVNGEILEEIPDTLAVRLEARHGGDDEEGDATDMPGVIDVEDGAAGSVSGQTASADPFEFTQTLETGDNLLLNQIQVAHDWIDAPVIAVGGMMQSLSLISQINVMRDLDFTPGNSAFAHGGAGDPASEAMNIASFTQDSNIAQFLNIATPTGTPLIAMTCIGGDLTIDNRITQINTISDSDIVSYEFGECQAEISLGGNSVVNLETLLELGSRFDVIMVGGNMIEIAQIQQINVLLDDDLIMGGGAGAWDPALTSHGNLLWNEASLNRIGVDASAEMSARFQATLDQLAEISAGRAAGDPLSYDGTPDAGAYGAVESLFADPLLAGLGALRVLWIEGDLIIRDTLTQINLLNDADLISVDGPDGLQIAAGDNILANVAGLTIAGVDSTIMASDGVYSDAVLWQSGLIAGDQMPGNLGGGMDGLASEAVVFLADSMLGEAPALSDDEFQTSPMPDGSSSSLDAMHSVLA</sequence>
<evidence type="ECO:0000256" key="1">
    <source>
        <dbReference type="SAM" id="MobiDB-lite"/>
    </source>
</evidence>
<gene>
    <name evidence="2" type="ORF">DW2_15820</name>
</gene>
<name>A0A085TTA1_9RHOB</name>